<evidence type="ECO:0000313" key="2">
    <source>
        <dbReference type="EnsemblPlants" id="TuG1812G0500001272.01.T01"/>
    </source>
</evidence>
<accession>A0A8R7QAA1</accession>
<feature type="region of interest" description="Disordered" evidence="1">
    <location>
        <begin position="35"/>
        <end position="58"/>
    </location>
</feature>
<dbReference type="AlphaFoldDB" id="A0A8R7QAA1"/>
<feature type="region of interest" description="Disordered" evidence="1">
    <location>
        <begin position="261"/>
        <end position="281"/>
    </location>
</feature>
<proteinExistence type="predicted"/>
<reference evidence="3" key="1">
    <citation type="journal article" date="2013" name="Nature">
        <title>Draft genome of the wheat A-genome progenitor Triticum urartu.</title>
        <authorList>
            <person name="Ling H.Q."/>
            <person name="Zhao S."/>
            <person name="Liu D."/>
            <person name="Wang J."/>
            <person name="Sun H."/>
            <person name="Zhang C."/>
            <person name="Fan H."/>
            <person name="Li D."/>
            <person name="Dong L."/>
            <person name="Tao Y."/>
            <person name="Gao C."/>
            <person name="Wu H."/>
            <person name="Li Y."/>
            <person name="Cui Y."/>
            <person name="Guo X."/>
            <person name="Zheng S."/>
            <person name="Wang B."/>
            <person name="Yu K."/>
            <person name="Liang Q."/>
            <person name="Yang W."/>
            <person name="Lou X."/>
            <person name="Chen J."/>
            <person name="Feng M."/>
            <person name="Jian J."/>
            <person name="Zhang X."/>
            <person name="Luo G."/>
            <person name="Jiang Y."/>
            <person name="Liu J."/>
            <person name="Wang Z."/>
            <person name="Sha Y."/>
            <person name="Zhang B."/>
            <person name="Wu H."/>
            <person name="Tang D."/>
            <person name="Shen Q."/>
            <person name="Xue P."/>
            <person name="Zou S."/>
            <person name="Wang X."/>
            <person name="Liu X."/>
            <person name="Wang F."/>
            <person name="Yang Y."/>
            <person name="An X."/>
            <person name="Dong Z."/>
            <person name="Zhang K."/>
            <person name="Zhang X."/>
            <person name="Luo M.C."/>
            <person name="Dvorak J."/>
            <person name="Tong Y."/>
            <person name="Wang J."/>
            <person name="Yang H."/>
            <person name="Li Z."/>
            <person name="Wang D."/>
            <person name="Zhang A."/>
            <person name="Wang J."/>
        </authorList>
    </citation>
    <scope>NUCLEOTIDE SEQUENCE</scope>
    <source>
        <strain evidence="3">cv. G1812</strain>
    </source>
</reference>
<dbReference type="Proteomes" id="UP000015106">
    <property type="component" value="Chromosome 5"/>
</dbReference>
<protein>
    <submittedName>
        <fullName evidence="2">Uncharacterized protein</fullName>
    </submittedName>
</protein>
<evidence type="ECO:0000256" key="1">
    <source>
        <dbReference type="SAM" id="MobiDB-lite"/>
    </source>
</evidence>
<name>A0A8R7QAA1_TRIUA</name>
<keyword evidence="3" id="KW-1185">Reference proteome</keyword>
<reference evidence="2" key="2">
    <citation type="submission" date="2018-03" db="EMBL/GenBank/DDBJ databases">
        <title>The Triticum urartu genome reveals the dynamic nature of wheat genome evolution.</title>
        <authorList>
            <person name="Ling H."/>
            <person name="Ma B."/>
            <person name="Shi X."/>
            <person name="Liu H."/>
            <person name="Dong L."/>
            <person name="Sun H."/>
            <person name="Cao Y."/>
            <person name="Gao Q."/>
            <person name="Zheng S."/>
            <person name="Li Y."/>
            <person name="Yu Y."/>
            <person name="Du H."/>
            <person name="Qi M."/>
            <person name="Li Y."/>
            <person name="Yu H."/>
            <person name="Cui Y."/>
            <person name="Wang N."/>
            <person name="Chen C."/>
            <person name="Wu H."/>
            <person name="Zhao Y."/>
            <person name="Zhang J."/>
            <person name="Li Y."/>
            <person name="Zhou W."/>
            <person name="Zhang B."/>
            <person name="Hu W."/>
            <person name="Eijk M."/>
            <person name="Tang J."/>
            <person name="Witsenboer H."/>
            <person name="Zhao S."/>
            <person name="Li Z."/>
            <person name="Zhang A."/>
            <person name="Wang D."/>
            <person name="Liang C."/>
        </authorList>
    </citation>
    <scope>NUCLEOTIDE SEQUENCE [LARGE SCALE GENOMIC DNA]</scope>
    <source>
        <strain evidence="2">cv. G1812</strain>
    </source>
</reference>
<dbReference type="EnsemblPlants" id="TuG1812G0500001272.01.T01">
    <property type="protein sequence ID" value="TuG1812G0500001272.01.T01"/>
    <property type="gene ID" value="TuG1812G0500001272.01"/>
</dbReference>
<reference evidence="2" key="3">
    <citation type="submission" date="2022-06" db="UniProtKB">
        <authorList>
            <consortium name="EnsemblPlants"/>
        </authorList>
    </citation>
    <scope>IDENTIFICATION</scope>
</reference>
<dbReference type="Gramene" id="TuG1812G0500001272.01.T01">
    <property type="protein sequence ID" value="TuG1812G0500001272.01.T01"/>
    <property type="gene ID" value="TuG1812G0500001272.01"/>
</dbReference>
<organism evidence="2 3">
    <name type="scientific">Triticum urartu</name>
    <name type="common">Red wild einkorn</name>
    <name type="synonym">Crithodium urartu</name>
    <dbReference type="NCBI Taxonomy" id="4572"/>
    <lineage>
        <taxon>Eukaryota</taxon>
        <taxon>Viridiplantae</taxon>
        <taxon>Streptophyta</taxon>
        <taxon>Embryophyta</taxon>
        <taxon>Tracheophyta</taxon>
        <taxon>Spermatophyta</taxon>
        <taxon>Magnoliopsida</taxon>
        <taxon>Liliopsida</taxon>
        <taxon>Poales</taxon>
        <taxon>Poaceae</taxon>
        <taxon>BOP clade</taxon>
        <taxon>Pooideae</taxon>
        <taxon>Triticodae</taxon>
        <taxon>Triticeae</taxon>
        <taxon>Triticinae</taxon>
        <taxon>Triticum</taxon>
    </lineage>
</organism>
<evidence type="ECO:0000313" key="3">
    <source>
        <dbReference type="Proteomes" id="UP000015106"/>
    </source>
</evidence>
<sequence length="281" mass="29372">MLPPSSRLNPRRPCAVLLPCPSLCHVQRPTPAGCSSSCRIPDSRAPPPSSSQDPPWKPHRLAKYLAGEHLHGAEELLHVVSAPAHLASAVSSTLPASTTAEAASSLRHRASAGRCTSPVCPLPLCLSTERAQPPRSSCHAGSEVDPSGLAVLLASPASVSAGSWPFVHRENAPPPSASPVRHLAGEHRHAHGSARLRRLLAFPTWTWSPIPPEAIAVSCGLCIEQRRATPAASCLLFACVGCKSAKAQRICGPACPLSAASSPPAELKPMVRQPSVNNFGP</sequence>